<dbReference type="Gene3D" id="3.30.70.330">
    <property type="match status" value="1"/>
</dbReference>
<proteinExistence type="predicted"/>
<dbReference type="Proteomes" id="UP000596742">
    <property type="component" value="Unassembled WGS sequence"/>
</dbReference>
<comment type="subcellular location">
    <subcellularLocation>
        <location evidence="1">Nucleus</location>
    </subcellularLocation>
</comment>
<evidence type="ECO:0000259" key="4">
    <source>
        <dbReference type="PROSITE" id="PS50102"/>
    </source>
</evidence>
<evidence type="ECO:0000256" key="2">
    <source>
        <dbReference type="ARBA" id="ARBA00023242"/>
    </source>
</evidence>
<dbReference type="SMART" id="SM00360">
    <property type="entry name" value="RRM"/>
    <property type="match status" value="1"/>
</dbReference>
<evidence type="ECO:0000256" key="3">
    <source>
        <dbReference type="PROSITE-ProRule" id="PRU00176"/>
    </source>
</evidence>
<comment type="caution">
    <text evidence="5">The sequence shown here is derived from an EMBL/GenBank/DDBJ whole genome shotgun (WGS) entry which is preliminary data.</text>
</comment>
<dbReference type="AlphaFoldDB" id="A0A8B6E2E1"/>
<dbReference type="GO" id="GO:0010468">
    <property type="term" value="P:regulation of gene expression"/>
    <property type="evidence" value="ECO:0007669"/>
    <property type="project" value="TreeGrafter"/>
</dbReference>
<keyword evidence="3" id="KW-0694">RNA-binding</keyword>
<dbReference type="GO" id="GO:0003723">
    <property type="term" value="F:RNA binding"/>
    <property type="evidence" value="ECO:0007669"/>
    <property type="project" value="UniProtKB-UniRule"/>
</dbReference>
<dbReference type="GO" id="GO:0000785">
    <property type="term" value="C:chromatin"/>
    <property type="evidence" value="ECO:0007669"/>
    <property type="project" value="TreeGrafter"/>
</dbReference>
<protein>
    <submittedName>
        <fullName evidence="5">RNA-binding protein Musashi</fullName>
    </submittedName>
</protein>
<gene>
    <name evidence="5" type="ORF">MGAL_10B071074</name>
</gene>
<dbReference type="GO" id="GO:0005654">
    <property type="term" value="C:nucleoplasm"/>
    <property type="evidence" value="ECO:0007669"/>
    <property type="project" value="TreeGrafter"/>
</dbReference>
<dbReference type="EMBL" id="UYJE01004439">
    <property type="protein sequence ID" value="VDI28038.1"/>
    <property type="molecule type" value="Genomic_DNA"/>
</dbReference>
<keyword evidence="2" id="KW-0539">Nucleus</keyword>
<dbReference type="PANTHER" id="PTHR48033">
    <property type="entry name" value="RNA-BINDING (RRM/RBD/RNP MOTIFS) FAMILY PROTEIN"/>
    <property type="match status" value="1"/>
</dbReference>
<dbReference type="InterPro" id="IPR000504">
    <property type="entry name" value="RRM_dom"/>
</dbReference>
<keyword evidence="6" id="KW-1185">Reference proteome</keyword>
<organism evidence="5 6">
    <name type="scientific">Mytilus galloprovincialis</name>
    <name type="common">Mediterranean mussel</name>
    <dbReference type="NCBI Taxonomy" id="29158"/>
    <lineage>
        <taxon>Eukaryota</taxon>
        <taxon>Metazoa</taxon>
        <taxon>Spiralia</taxon>
        <taxon>Lophotrochozoa</taxon>
        <taxon>Mollusca</taxon>
        <taxon>Bivalvia</taxon>
        <taxon>Autobranchia</taxon>
        <taxon>Pteriomorphia</taxon>
        <taxon>Mytilida</taxon>
        <taxon>Mytiloidea</taxon>
        <taxon>Mytilidae</taxon>
        <taxon>Mytilinae</taxon>
        <taxon>Mytilus</taxon>
    </lineage>
</organism>
<reference evidence="5" key="1">
    <citation type="submission" date="2018-11" db="EMBL/GenBank/DDBJ databases">
        <authorList>
            <person name="Alioto T."/>
            <person name="Alioto T."/>
        </authorList>
    </citation>
    <scope>NUCLEOTIDE SEQUENCE</scope>
</reference>
<feature type="domain" description="RRM" evidence="4">
    <location>
        <begin position="9"/>
        <end position="87"/>
    </location>
</feature>
<evidence type="ECO:0000256" key="1">
    <source>
        <dbReference type="ARBA" id="ARBA00004123"/>
    </source>
</evidence>
<dbReference type="InterPro" id="IPR035979">
    <property type="entry name" value="RBD_domain_sf"/>
</dbReference>
<accession>A0A8B6E2E1</accession>
<evidence type="ECO:0000313" key="6">
    <source>
        <dbReference type="Proteomes" id="UP000596742"/>
    </source>
</evidence>
<dbReference type="PROSITE" id="PS50102">
    <property type="entry name" value="RRM"/>
    <property type="match status" value="1"/>
</dbReference>
<dbReference type="CDD" id="cd12325">
    <property type="entry name" value="RRM1_hnRNPA_hnRNPD_like"/>
    <property type="match status" value="1"/>
</dbReference>
<dbReference type="OrthoDB" id="1875751at2759"/>
<dbReference type="InterPro" id="IPR012677">
    <property type="entry name" value="Nucleotide-bd_a/b_plait_sf"/>
</dbReference>
<dbReference type="PANTHER" id="PTHR48033:SF10">
    <property type="entry name" value="RNA-BINDING PROTEIN SQUID"/>
    <property type="match status" value="1"/>
</dbReference>
<evidence type="ECO:0000313" key="5">
    <source>
        <dbReference type="EMBL" id="VDI28038.1"/>
    </source>
</evidence>
<sequence length="87" mass="10072">MADRRDDPGKFFVGNLSWDTDNDSLWNYFSQYGQLSDAVVIMDRQTGRSRGFGFVTFRDPRCVDSVLHQQQHEIDGRQISARPCNSR</sequence>
<dbReference type="SUPFAM" id="SSF54928">
    <property type="entry name" value="RNA-binding domain, RBD"/>
    <property type="match status" value="1"/>
</dbReference>
<dbReference type="Pfam" id="PF00076">
    <property type="entry name" value="RRM_1"/>
    <property type="match status" value="1"/>
</dbReference>
<name>A0A8B6E2E1_MYTGA</name>